<dbReference type="AlphaFoldDB" id="A0A0D6R2U3"/>
<dbReference type="InterPro" id="IPR008978">
    <property type="entry name" value="HSP20-like_chaperone"/>
</dbReference>
<comment type="similarity">
    <text evidence="3 4">Belongs to the small heat shock protein (HSP20) family.</text>
</comment>
<evidence type="ECO:0000259" key="5">
    <source>
        <dbReference type="PROSITE" id="PS01031"/>
    </source>
</evidence>
<keyword evidence="2" id="KW-0346">Stress response</keyword>
<dbReference type="PANTHER" id="PTHR46991:SF11">
    <property type="entry name" value="SMALL HEAT SHOCK PROTEIN HSPF"/>
    <property type="match status" value="1"/>
</dbReference>
<dbReference type="CDD" id="cd06464">
    <property type="entry name" value="ACD_sHsps-like"/>
    <property type="match status" value="1"/>
</dbReference>
<evidence type="ECO:0000256" key="1">
    <source>
        <dbReference type="ARBA" id="ARBA00022946"/>
    </source>
</evidence>
<evidence type="ECO:0000256" key="2">
    <source>
        <dbReference type="ARBA" id="ARBA00023016"/>
    </source>
</evidence>
<feature type="domain" description="SHSP" evidence="5">
    <location>
        <begin position="96"/>
        <end position="202"/>
    </location>
</feature>
<dbReference type="InterPro" id="IPR002068">
    <property type="entry name" value="A-crystallin/Hsp20_dom"/>
</dbReference>
<sequence length="202" mass="22812">MASRAAAKTLGRSLIPRVREHLPGYARARTLSTSAVKNFSPEDDSLQQDERQGRRAFETRRNEFADIFNDPFYPLRGLGLRVDELFNSNPFAAVSRGSGDLRKPWDAFEDKDALRLRVDMPGIGKEDVKVYAEENSLVIKGEAQSDAELDGSGRKYSSRIDLPPKVYKLDQIKAQMKNGVLKVEVPKFKEEEIKNVINVNIE</sequence>
<dbReference type="Gene3D" id="2.60.40.790">
    <property type="match status" value="1"/>
</dbReference>
<dbReference type="Pfam" id="PF00011">
    <property type="entry name" value="HSP20"/>
    <property type="match status" value="1"/>
</dbReference>
<dbReference type="PANTHER" id="PTHR46991">
    <property type="entry name" value="23.5 KDA HEAT SHOCK PROTEIN, MITOCHONDRIAL"/>
    <property type="match status" value="1"/>
</dbReference>
<evidence type="ECO:0000313" key="6">
    <source>
        <dbReference type="EMBL" id="JAG97134.1"/>
    </source>
</evidence>
<reference evidence="6" key="1">
    <citation type="submission" date="2015-03" db="EMBL/GenBank/DDBJ databases">
        <title>A transcriptome of Araucaria cunninghamii, an australian fine timber species.</title>
        <authorList>
            <person name="Jing Yi C.J.Y."/>
            <person name="Yin San L.Y.S."/>
            <person name="Abdul Karim S.S."/>
            <person name="Wan Azmi N.N."/>
            <person name="Hercus R.R."/>
            <person name="Croft L.L."/>
        </authorList>
    </citation>
    <scope>NUCLEOTIDE SEQUENCE</scope>
    <source>
        <strain evidence="6">MI0301</strain>
        <tissue evidence="6">Leaf</tissue>
    </source>
</reference>
<organism evidence="6">
    <name type="scientific">Araucaria cunninghamii</name>
    <name type="common">Hoop pine</name>
    <name type="synonym">Moreton Bay pine</name>
    <dbReference type="NCBI Taxonomy" id="56994"/>
    <lineage>
        <taxon>Eukaryota</taxon>
        <taxon>Viridiplantae</taxon>
        <taxon>Streptophyta</taxon>
        <taxon>Embryophyta</taxon>
        <taxon>Tracheophyta</taxon>
        <taxon>Spermatophyta</taxon>
        <taxon>Pinopsida</taxon>
        <taxon>Pinidae</taxon>
        <taxon>Conifers II</taxon>
        <taxon>Araucariales</taxon>
        <taxon>Araucariaceae</taxon>
        <taxon>Araucaria</taxon>
    </lineage>
</organism>
<name>A0A0D6R2U3_ARACU</name>
<dbReference type="EMBL" id="GCKF01034816">
    <property type="protein sequence ID" value="JAG97134.1"/>
    <property type="molecule type" value="Transcribed_RNA"/>
</dbReference>
<dbReference type="SUPFAM" id="SSF49764">
    <property type="entry name" value="HSP20-like chaperones"/>
    <property type="match status" value="1"/>
</dbReference>
<evidence type="ECO:0000256" key="3">
    <source>
        <dbReference type="PROSITE-ProRule" id="PRU00285"/>
    </source>
</evidence>
<proteinExistence type="inferred from homology"/>
<dbReference type="PROSITE" id="PS01031">
    <property type="entry name" value="SHSP"/>
    <property type="match status" value="1"/>
</dbReference>
<accession>A0A0D6R2U3</accession>
<dbReference type="InterPro" id="IPR044656">
    <property type="entry name" value="HSP14.7/HSP23.5/HSP23.6-like"/>
</dbReference>
<protein>
    <recommendedName>
        <fullName evidence="5">SHSP domain-containing protein</fullName>
    </recommendedName>
</protein>
<keyword evidence="1" id="KW-0809">Transit peptide</keyword>
<evidence type="ECO:0000256" key="4">
    <source>
        <dbReference type="RuleBase" id="RU003616"/>
    </source>
</evidence>